<comment type="similarity">
    <text evidence="2 12">Belongs to the glycosyltransferase 4 family. MraY subfamily.</text>
</comment>
<keyword evidence="12" id="KW-1003">Cell membrane</keyword>
<evidence type="ECO:0000256" key="4">
    <source>
        <dbReference type="ARBA" id="ARBA00022679"/>
    </source>
</evidence>
<dbReference type="Proteomes" id="UP000223749">
    <property type="component" value="Chromosome"/>
</dbReference>
<keyword evidence="10 12" id="KW-0131">Cell cycle</keyword>
<feature type="transmembrane region" description="Helical" evidence="12">
    <location>
        <begin position="296"/>
        <end position="313"/>
    </location>
</feature>
<organism evidence="15 16">
    <name type="scientific">Pedobacter ginsengisoli</name>
    <dbReference type="NCBI Taxonomy" id="363852"/>
    <lineage>
        <taxon>Bacteria</taxon>
        <taxon>Pseudomonadati</taxon>
        <taxon>Bacteroidota</taxon>
        <taxon>Sphingobacteriia</taxon>
        <taxon>Sphingobacteriales</taxon>
        <taxon>Sphingobacteriaceae</taxon>
        <taxon>Pedobacter</taxon>
    </lineage>
</organism>
<dbReference type="OrthoDB" id="9805475at2"/>
<keyword evidence="12 14" id="KW-0479">Metal-binding</keyword>
<dbReference type="AlphaFoldDB" id="A0A2D1U6V6"/>
<keyword evidence="16" id="KW-1185">Reference proteome</keyword>
<keyword evidence="9 12" id="KW-0472">Membrane</keyword>
<dbReference type="InterPro" id="IPR018480">
    <property type="entry name" value="PNAcMuramoyl-5peptid_Trfase_CS"/>
</dbReference>
<evidence type="ECO:0000256" key="2">
    <source>
        <dbReference type="ARBA" id="ARBA00005583"/>
    </source>
</evidence>
<comment type="subcellular location">
    <subcellularLocation>
        <location evidence="12">Cell membrane</location>
        <topology evidence="12">Multi-pass membrane protein</topology>
    </subcellularLocation>
    <subcellularLocation>
        <location evidence="1">Membrane</location>
        <topology evidence="1">Multi-pass membrane protein</topology>
    </subcellularLocation>
</comment>
<reference evidence="15 16" key="1">
    <citation type="submission" date="2017-10" db="EMBL/GenBank/DDBJ databases">
        <title>Whole genome of Pedobacter ginsengisoli T01R-27 isolated from tomato rhizosphere.</title>
        <authorList>
            <person name="Weon H.-Y."/>
            <person name="Lee S.A."/>
            <person name="Sang M.K."/>
            <person name="Song J."/>
        </authorList>
    </citation>
    <scope>NUCLEOTIDE SEQUENCE [LARGE SCALE GENOMIC DNA]</scope>
    <source>
        <strain evidence="15 16">T01R-27</strain>
    </source>
</reference>
<dbReference type="GO" id="GO:0008360">
    <property type="term" value="P:regulation of cell shape"/>
    <property type="evidence" value="ECO:0007669"/>
    <property type="project" value="UniProtKB-KW"/>
</dbReference>
<feature type="transmembrane region" description="Helical" evidence="12">
    <location>
        <begin position="20"/>
        <end position="43"/>
    </location>
</feature>
<keyword evidence="11 12" id="KW-0961">Cell wall biogenesis/degradation</keyword>
<dbReference type="GO" id="GO:0046872">
    <property type="term" value="F:metal ion binding"/>
    <property type="evidence" value="ECO:0007669"/>
    <property type="project" value="UniProtKB-KW"/>
</dbReference>
<dbReference type="EC" id="2.7.8.13" evidence="12 13"/>
<evidence type="ECO:0000256" key="6">
    <source>
        <dbReference type="ARBA" id="ARBA00022960"/>
    </source>
</evidence>
<keyword evidence="3 12" id="KW-0132">Cell division</keyword>
<sequence>MLYYLFEYLNQNYEFPGLRLFQYITFRTSLAVIISLIITTVYGRRLINYLQKMQVGETVRNLGLEGQMQKQGTPTMGGIIILLGILVPTLLFANLTNIYVILMIVTTVWMGVIGFVDDYIKVFRKNKEGLAGRFKIVGQVGLALIIGWTMYFNPNIVVRQTVDEGANAKVTAGIAAKTTAPMVLRQKGESFYYTQDVKSTLTNVPFYKNNEFDYAKVLKFLGPGYEKYAVMVFLVFVVIIVTAVSNGANITDGIDGLATGTSAIIGLTLGLLAYVSGNTVIADYLNIMYIPNSGELMIFAGAFVGACVGFLWYNSYPAQVFMGDTGSLAIGGIIAAFAIMIRKELLIPILCGVFLIENLSVIIQVSYFKYTKRRFGEGRRIFLMSPLHHHYQKKGYHEAKIVTRFWIIGILLAIITIITLKLR</sequence>
<comment type="catalytic activity">
    <reaction evidence="12">
        <text>UDP-N-acetyl-alpha-D-muramoyl-L-alanyl-gamma-D-glutamyl-meso-2,6-diaminopimeloyl-D-alanyl-D-alanine + di-trans,octa-cis-undecaprenyl phosphate = di-trans,octa-cis-undecaprenyl diphospho-N-acetyl-alpha-D-muramoyl-L-alanyl-D-glutamyl-meso-2,6-diaminopimeloyl-D-alanyl-D-alanine + UMP</text>
        <dbReference type="Rhea" id="RHEA:28386"/>
        <dbReference type="ChEBI" id="CHEBI:57865"/>
        <dbReference type="ChEBI" id="CHEBI:60392"/>
        <dbReference type="ChEBI" id="CHEBI:61386"/>
        <dbReference type="ChEBI" id="CHEBI:61387"/>
        <dbReference type="EC" id="2.7.8.13"/>
    </reaction>
</comment>
<evidence type="ECO:0000256" key="3">
    <source>
        <dbReference type="ARBA" id="ARBA00022618"/>
    </source>
</evidence>
<dbReference type="InterPro" id="IPR003524">
    <property type="entry name" value="PNAcMuramoyl-5peptid_Trfase"/>
</dbReference>
<feature type="transmembrane region" description="Helical" evidence="12">
    <location>
        <begin position="132"/>
        <end position="151"/>
    </location>
</feature>
<dbReference type="RefSeq" id="WP_099439261.1">
    <property type="nucleotide sequence ID" value="NZ_CP024091.1"/>
</dbReference>
<evidence type="ECO:0000256" key="7">
    <source>
        <dbReference type="ARBA" id="ARBA00022984"/>
    </source>
</evidence>
<evidence type="ECO:0000313" key="15">
    <source>
        <dbReference type="EMBL" id="ATP57336.1"/>
    </source>
</evidence>
<keyword evidence="5 12" id="KW-0812">Transmembrane</keyword>
<feature type="binding site" evidence="14">
    <location>
        <position position="249"/>
    </location>
    <ligand>
        <name>Mg(2+)</name>
        <dbReference type="ChEBI" id="CHEBI:18420"/>
    </ligand>
</feature>
<keyword evidence="7 12" id="KW-0573">Peptidoglycan synthesis</keyword>
<evidence type="ECO:0000256" key="8">
    <source>
        <dbReference type="ARBA" id="ARBA00022989"/>
    </source>
</evidence>
<feature type="transmembrane region" description="Helical" evidence="12">
    <location>
        <begin position="401"/>
        <end position="420"/>
    </location>
</feature>
<proteinExistence type="inferred from homology"/>
<feature type="transmembrane region" description="Helical" evidence="12">
    <location>
        <begin position="347"/>
        <end position="370"/>
    </location>
</feature>
<dbReference type="GO" id="GO:0009252">
    <property type="term" value="P:peptidoglycan biosynthetic process"/>
    <property type="evidence" value="ECO:0007669"/>
    <property type="project" value="UniProtKB-UniRule"/>
</dbReference>
<dbReference type="GO" id="GO:0005886">
    <property type="term" value="C:plasma membrane"/>
    <property type="evidence" value="ECO:0007669"/>
    <property type="project" value="UniProtKB-SubCell"/>
</dbReference>
<keyword evidence="12 14" id="KW-0460">Magnesium</keyword>
<evidence type="ECO:0000256" key="5">
    <source>
        <dbReference type="ARBA" id="ARBA00022692"/>
    </source>
</evidence>
<dbReference type="PANTHER" id="PTHR22926:SF5">
    <property type="entry name" value="PHOSPHO-N-ACETYLMURAMOYL-PENTAPEPTIDE-TRANSFERASE HOMOLOG"/>
    <property type="match status" value="1"/>
</dbReference>
<dbReference type="CDD" id="cd06852">
    <property type="entry name" value="GT_MraY"/>
    <property type="match status" value="1"/>
</dbReference>
<name>A0A2D1U6V6_9SPHI</name>
<accession>A0A2D1U6V6</accession>
<dbReference type="PANTHER" id="PTHR22926">
    <property type="entry name" value="PHOSPHO-N-ACETYLMURAMOYL-PENTAPEPTIDE-TRANSFERASE"/>
    <property type="match status" value="1"/>
</dbReference>
<dbReference type="GO" id="GO:0071555">
    <property type="term" value="P:cell wall organization"/>
    <property type="evidence" value="ECO:0007669"/>
    <property type="project" value="UniProtKB-KW"/>
</dbReference>
<dbReference type="HAMAP" id="MF_00038">
    <property type="entry name" value="MraY"/>
    <property type="match status" value="1"/>
</dbReference>
<dbReference type="KEGG" id="pgs:CPT03_13055"/>
<dbReference type="GO" id="GO:0008963">
    <property type="term" value="F:phospho-N-acetylmuramoyl-pentapeptide-transferase activity"/>
    <property type="evidence" value="ECO:0007669"/>
    <property type="project" value="UniProtKB-UniRule"/>
</dbReference>
<dbReference type="PROSITE" id="PS01348">
    <property type="entry name" value="MRAY_2"/>
    <property type="match status" value="1"/>
</dbReference>
<evidence type="ECO:0000256" key="12">
    <source>
        <dbReference type="HAMAP-Rule" id="MF_00038"/>
    </source>
</evidence>
<dbReference type="Pfam" id="PF10555">
    <property type="entry name" value="MraY_sig1"/>
    <property type="match status" value="1"/>
</dbReference>
<feature type="transmembrane region" description="Helical" evidence="12">
    <location>
        <begin position="320"/>
        <end position="341"/>
    </location>
</feature>
<comment type="pathway">
    <text evidence="12">Cell wall biogenesis; peptidoglycan biosynthesis.</text>
</comment>
<feature type="transmembrane region" description="Helical" evidence="12">
    <location>
        <begin position="99"/>
        <end position="120"/>
    </location>
</feature>
<evidence type="ECO:0000256" key="10">
    <source>
        <dbReference type="ARBA" id="ARBA00023306"/>
    </source>
</evidence>
<evidence type="ECO:0000313" key="16">
    <source>
        <dbReference type="Proteomes" id="UP000223749"/>
    </source>
</evidence>
<comment type="function">
    <text evidence="12">Catalyzes the initial step of the lipid cycle reactions in the biosynthesis of the cell wall peptidoglycan: transfers peptidoglycan precursor phospho-MurNAc-pentapeptide from UDP-MurNAc-pentapeptide onto the lipid carrier undecaprenyl phosphate, yielding undecaprenyl-pyrophosphoryl-MurNAc-pentapeptide, known as lipid I.</text>
</comment>
<dbReference type="InterPro" id="IPR000715">
    <property type="entry name" value="Glycosyl_transferase_4"/>
</dbReference>
<feature type="transmembrane region" description="Helical" evidence="12">
    <location>
        <begin position="257"/>
        <end position="276"/>
    </location>
</feature>
<dbReference type="EMBL" id="CP024091">
    <property type="protein sequence ID" value="ATP57336.1"/>
    <property type="molecule type" value="Genomic_DNA"/>
</dbReference>
<evidence type="ECO:0000256" key="14">
    <source>
        <dbReference type="PIRSR" id="PIRSR600715-1"/>
    </source>
</evidence>
<evidence type="ECO:0000256" key="9">
    <source>
        <dbReference type="ARBA" id="ARBA00023136"/>
    </source>
</evidence>
<dbReference type="NCBIfam" id="TIGR00445">
    <property type="entry name" value="mraY"/>
    <property type="match status" value="1"/>
</dbReference>
<dbReference type="PROSITE" id="PS01347">
    <property type="entry name" value="MRAY_1"/>
    <property type="match status" value="1"/>
</dbReference>
<evidence type="ECO:0000256" key="13">
    <source>
        <dbReference type="NCBIfam" id="TIGR00445"/>
    </source>
</evidence>
<dbReference type="GO" id="GO:0051992">
    <property type="term" value="F:UDP-N-acetylmuramoyl-L-alanyl-D-glutamyl-meso-2,6-diaminopimelyl-D-alanyl-D-alanine:undecaprenyl-phosphate transferase activity"/>
    <property type="evidence" value="ECO:0007669"/>
    <property type="project" value="RHEA"/>
</dbReference>
<keyword evidence="4 12" id="KW-0808">Transferase</keyword>
<protein>
    <recommendedName>
        <fullName evidence="12 13">Phospho-N-acetylmuramoyl-pentapeptide-transferase</fullName>
        <ecNumber evidence="12 13">2.7.8.13</ecNumber>
    </recommendedName>
    <alternativeName>
        <fullName evidence="12">UDP-MurNAc-pentapeptide phosphotransferase</fullName>
    </alternativeName>
</protein>
<feature type="binding site" evidence="14">
    <location>
        <position position="324"/>
    </location>
    <ligand>
        <name>Mg(2+)</name>
        <dbReference type="ChEBI" id="CHEBI:18420"/>
    </ligand>
</feature>
<evidence type="ECO:0000256" key="11">
    <source>
        <dbReference type="ARBA" id="ARBA00023316"/>
    </source>
</evidence>
<dbReference type="UniPathway" id="UPA00219"/>
<keyword evidence="6 12" id="KW-0133">Cell shape</keyword>
<keyword evidence="8 12" id="KW-1133">Transmembrane helix</keyword>
<feature type="transmembrane region" description="Helical" evidence="12">
    <location>
        <begin position="228"/>
        <end position="245"/>
    </location>
</feature>
<dbReference type="GO" id="GO:0051301">
    <property type="term" value="P:cell division"/>
    <property type="evidence" value="ECO:0007669"/>
    <property type="project" value="UniProtKB-KW"/>
</dbReference>
<evidence type="ECO:0000256" key="1">
    <source>
        <dbReference type="ARBA" id="ARBA00004141"/>
    </source>
</evidence>
<gene>
    <name evidence="12" type="primary">mraY</name>
    <name evidence="15" type="ORF">CPT03_13055</name>
</gene>
<feature type="transmembrane region" description="Helical" evidence="12">
    <location>
        <begin position="75"/>
        <end position="93"/>
    </location>
</feature>
<comment type="cofactor">
    <cofactor evidence="12 14">
        <name>Mg(2+)</name>
        <dbReference type="ChEBI" id="CHEBI:18420"/>
    </cofactor>
</comment>
<dbReference type="Pfam" id="PF00953">
    <property type="entry name" value="Glycos_transf_4"/>
    <property type="match status" value="1"/>
</dbReference>